<dbReference type="GO" id="GO:0005524">
    <property type="term" value="F:ATP binding"/>
    <property type="evidence" value="ECO:0007669"/>
    <property type="project" value="InterPro"/>
</dbReference>
<accession>A0A370MY93</accession>
<dbReference type="AlphaFoldDB" id="A0A370MY93"/>
<dbReference type="Gene3D" id="3.40.50.300">
    <property type="entry name" value="P-loop containing nucleotide triphosphate hydrolases"/>
    <property type="match status" value="1"/>
</dbReference>
<name>A0A370MY93_9BURK</name>
<keyword evidence="3" id="KW-1185">Reference proteome</keyword>
<dbReference type="InterPro" id="IPR003959">
    <property type="entry name" value="ATPase_AAA_core"/>
</dbReference>
<dbReference type="Pfam" id="PF00004">
    <property type="entry name" value="AAA"/>
    <property type="match status" value="1"/>
</dbReference>
<sequence length="277" mass="30660">MGNNSLTMDQVHRLSDEDKIAYLDHVVLRHPRFERAARRLAAWLHPKNEVSTILLGGRPGVGKTTLVKHLQEESGGGTDMAFVAWPRARHVLSVRHVVDQLAHAAGVVDGPGRTRRTSLAEQPRCIPRILVIDDVVGLPCSGAQRIALETLLAWNDGVGRKVLFVGNSNLDNVFAELASVRHRAAYVRLGAYGTPPREPVSPDASSRGGSARAAYRNLLNCLRNRWPYADRPNFWAKVDAFYSRTHGNMALTKQLYMALARKQVSNGGKWDDGFLDD</sequence>
<dbReference type="RefSeq" id="WP_115216767.1">
    <property type="nucleotide sequence ID" value="NZ_QKWJ01000149.1"/>
</dbReference>
<evidence type="ECO:0000313" key="3">
    <source>
        <dbReference type="Proteomes" id="UP000255165"/>
    </source>
</evidence>
<gene>
    <name evidence="2" type="ORF">DN412_41145</name>
</gene>
<organism evidence="2 3">
    <name type="scientific">Cupriavidus lacunae</name>
    <dbReference type="NCBI Taxonomy" id="2666307"/>
    <lineage>
        <taxon>Bacteria</taxon>
        <taxon>Pseudomonadati</taxon>
        <taxon>Pseudomonadota</taxon>
        <taxon>Betaproteobacteria</taxon>
        <taxon>Burkholderiales</taxon>
        <taxon>Burkholderiaceae</taxon>
        <taxon>Cupriavidus</taxon>
    </lineage>
</organism>
<dbReference type="GO" id="GO:0016887">
    <property type="term" value="F:ATP hydrolysis activity"/>
    <property type="evidence" value="ECO:0007669"/>
    <property type="project" value="InterPro"/>
</dbReference>
<dbReference type="EMBL" id="QKWJ01000149">
    <property type="protein sequence ID" value="RDJ98351.1"/>
    <property type="molecule type" value="Genomic_DNA"/>
</dbReference>
<evidence type="ECO:0000313" key="2">
    <source>
        <dbReference type="EMBL" id="RDJ98351.1"/>
    </source>
</evidence>
<dbReference type="InterPro" id="IPR027417">
    <property type="entry name" value="P-loop_NTPase"/>
</dbReference>
<comment type="caution">
    <text evidence="2">The sequence shown here is derived from an EMBL/GenBank/DDBJ whole genome shotgun (WGS) entry which is preliminary data.</text>
</comment>
<dbReference type="SUPFAM" id="SSF52540">
    <property type="entry name" value="P-loop containing nucleoside triphosphate hydrolases"/>
    <property type="match status" value="1"/>
</dbReference>
<evidence type="ECO:0000259" key="1">
    <source>
        <dbReference type="Pfam" id="PF00004"/>
    </source>
</evidence>
<dbReference type="Proteomes" id="UP000255165">
    <property type="component" value="Unassembled WGS sequence"/>
</dbReference>
<protein>
    <recommendedName>
        <fullName evidence="1">ATPase AAA-type core domain-containing protein</fullName>
    </recommendedName>
</protein>
<reference evidence="3" key="1">
    <citation type="submission" date="2018-06" db="EMBL/GenBank/DDBJ databases">
        <authorList>
            <person name="Feng T."/>
            <person name="Jeon C.O."/>
        </authorList>
    </citation>
    <scope>NUCLEOTIDE SEQUENCE [LARGE SCALE GENOMIC DNA]</scope>
    <source>
        <strain evidence="3">S23</strain>
    </source>
</reference>
<feature type="domain" description="ATPase AAA-type core" evidence="1">
    <location>
        <begin position="53"/>
        <end position="170"/>
    </location>
</feature>
<proteinExistence type="predicted"/>